<dbReference type="EMBL" id="FNGV01000010">
    <property type="protein sequence ID" value="SDM54581.1"/>
    <property type="molecule type" value="Genomic_DNA"/>
</dbReference>
<dbReference type="Proteomes" id="UP000199440">
    <property type="component" value="Unassembled WGS sequence"/>
</dbReference>
<evidence type="ECO:0000259" key="3">
    <source>
        <dbReference type="Pfam" id="PF02449"/>
    </source>
</evidence>
<dbReference type="InterPro" id="IPR017853">
    <property type="entry name" value="GH"/>
</dbReference>
<dbReference type="SUPFAM" id="SSF51445">
    <property type="entry name" value="(Trans)glycosidases"/>
    <property type="match status" value="1"/>
</dbReference>
<name>A0A1G9U3W6_9FLAO</name>
<protein>
    <submittedName>
        <fullName evidence="4">Beta-galactosidase</fullName>
    </submittedName>
</protein>
<evidence type="ECO:0000313" key="5">
    <source>
        <dbReference type="Proteomes" id="UP000199440"/>
    </source>
</evidence>
<dbReference type="Gene3D" id="3.20.20.80">
    <property type="entry name" value="Glycosidases"/>
    <property type="match status" value="1"/>
</dbReference>
<evidence type="ECO:0000256" key="2">
    <source>
        <dbReference type="ARBA" id="ARBA00023295"/>
    </source>
</evidence>
<dbReference type="GO" id="GO:0004565">
    <property type="term" value="F:beta-galactosidase activity"/>
    <property type="evidence" value="ECO:0007669"/>
    <property type="project" value="InterPro"/>
</dbReference>
<dbReference type="Pfam" id="PF02449">
    <property type="entry name" value="Glyco_hydro_42"/>
    <property type="match status" value="1"/>
</dbReference>
<dbReference type="RefSeq" id="WP_176801428.1">
    <property type="nucleotide sequence ID" value="NZ_FNGV01000010.1"/>
</dbReference>
<dbReference type="STRING" id="192904.SAMN04488514_110103"/>
<gene>
    <name evidence="4" type="ORF">SAMN04488514_110103</name>
</gene>
<accession>A0A1G9U3W6</accession>
<keyword evidence="2" id="KW-0326">Glycosidase</keyword>
<dbReference type="GO" id="GO:0005975">
    <property type="term" value="P:carbohydrate metabolic process"/>
    <property type="evidence" value="ECO:0007669"/>
    <property type="project" value="InterPro"/>
</dbReference>
<evidence type="ECO:0000313" key="4">
    <source>
        <dbReference type="EMBL" id="SDM54581.1"/>
    </source>
</evidence>
<keyword evidence="5" id="KW-1185">Reference proteome</keyword>
<proteinExistence type="predicted"/>
<feature type="domain" description="Glycoside hydrolase family 42 N-terminal" evidence="3">
    <location>
        <begin position="106"/>
        <end position="317"/>
    </location>
</feature>
<organism evidence="4 5">
    <name type="scientific">Kriegella aquimaris</name>
    <dbReference type="NCBI Taxonomy" id="192904"/>
    <lineage>
        <taxon>Bacteria</taxon>
        <taxon>Pseudomonadati</taxon>
        <taxon>Bacteroidota</taxon>
        <taxon>Flavobacteriia</taxon>
        <taxon>Flavobacteriales</taxon>
        <taxon>Flavobacteriaceae</taxon>
        <taxon>Kriegella</taxon>
    </lineage>
</organism>
<sequence>MTKNFPPVFNQNVFFLGIFFFFQITSTATAQSRAEIQLTEGRPTLVINGKTYPPFAYMSYLGEEKYYKEVADAGIHLYNIPAYLADRGINSISGIGAFRKPIWIGENEYDFSSVIEDFEKIRTADPHAKVIVRLYLDPPLWWERSHPEASAQLPDGSTFRQCFSSEIWKAKTAEVLEDFLDWVQKSPYAANLAGIHVASGFTEEWFYHPKQYHDQNPARLEGLRQWLRDRYKNVSALRTAWNNTTVTFTTARLANIHEKGRKKEWRDPKTEQNYIDTFRFHTEVMADNIAYFCKIVKDKSNGKLLTGAFYGYHYFVTDPRRGHGALAKLLDCPDLDYLSSPNAYNRVLGEDWPAMAAINSVWLHGKLWLTENDTRTSITTLLKDRSEGIAPPGQYEDGVWLGPDDIETSKAFLWKNTARMLAYGYGGWWFDMWGGWFSDPELLNVLKETQRLHSDYIPKNIEKMKSEVLVVVDEELSFWDTSYGSLSENILSNRYPLAKTGTSYDLFLRTDLDAIPTNQYKMVWLMGLLRLNADEKLKIENWQKQGVAVIWTDANGTKIYTKNDDEPVFFDGKVKWSATELRELWQKSGVHIYNDTDDVFYIGNNWLGIHTINGGERTLHFPSEVQVIDPLKDEILANSTTVLRLKLNPKSTTLLRINP</sequence>
<evidence type="ECO:0000256" key="1">
    <source>
        <dbReference type="ARBA" id="ARBA00022801"/>
    </source>
</evidence>
<reference evidence="5" key="1">
    <citation type="submission" date="2016-10" db="EMBL/GenBank/DDBJ databases">
        <authorList>
            <person name="Varghese N."/>
            <person name="Submissions S."/>
        </authorList>
    </citation>
    <scope>NUCLEOTIDE SEQUENCE [LARGE SCALE GENOMIC DNA]</scope>
    <source>
        <strain evidence="5">DSM 19886</strain>
    </source>
</reference>
<dbReference type="InterPro" id="IPR013529">
    <property type="entry name" value="Glyco_hydro_42_N"/>
</dbReference>
<dbReference type="GO" id="GO:0009341">
    <property type="term" value="C:beta-galactosidase complex"/>
    <property type="evidence" value="ECO:0007669"/>
    <property type="project" value="InterPro"/>
</dbReference>
<keyword evidence="1" id="KW-0378">Hydrolase</keyword>
<dbReference type="AlphaFoldDB" id="A0A1G9U3W6"/>